<evidence type="ECO:0000256" key="3">
    <source>
        <dbReference type="PIRSR" id="PIRSR000097-3"/>
    </source>
</evidence>
<dbReference type="PROSITE" id="PS00798">
    <property type="entry name" value="ALDOKETO_REDUCTASE_1"/>
    <property type="match status" value="1"/>
</dbReference>
<dbReference type="PRINTS" id="PR00069">
    <property type="entry name" value="ALDKETRDTASE"/>
</dbReference>
<dbReference type="Pfam" id="PF00248">
    <property type="entry name" value="Aldo_ket_red"/>
    <property type="match status" value="1"/>
</dbReference>
<feature type="binding site" evidence="2">
    <location>
        <position position="113"/>
    </location>
    <ligand>
        <name>substrate</name>
    </ligand>
</feature>
<evidence type="ECO:0000259" key="4">
    <source>
        <dbReference type="Pfam" id="PF00248"/>
    </source>
</evidence>
<gene>
    <name evidence="5" type="ORF">PYX00_007267</name>
</gene>
<comment type="caution">
    <text evidence="5">The sequence shown here is derived from an EMBL/GenBank/DDBJ whole genome shotgun (WGS) entry which is preliminary data.</text>
</comment>
<dbReference type="EMBL" id="JARGDH010000004">
    <property type="protein sequence ID" value="KAL0269581.1"/>
    <property type="molecule type" value="Genomic_DNA"/>
</dbReference>
<name>A0AAW2HI98_9NEOP</name>
<dbReference type="FunFam" id="3.20.20.100:FF:000023">
    <property type="entry name" value="aldose reductase"/>
    <property type="match status" value="1"/>
</dbReference>
<dbReference type="Gene3D" id="3.20.20.100">
    <property type="entry name" value="NADP-dependent oxidoreductase domain"/>
    <property type="match status" value="1"/>
</dbReference>
<organism evidence="5">
    <name type="scientific">Menopon gallinae</name>
    <name type="common">poultry shaft louse</name>
    <dbReference type="NCBI Taxonomy" id="328185"/>
    <lineage>
        <taxon>Eukaryota</taxon>
        <taxon>Metazoa</taxon>
        <taxon>Ecdysozoa</taxon>
        <taxon>Arthropoda</taxon>
        <taxon>Hexapoda</taxon>
        <taxon>Insecta</taxon>
        <taxon>Pterygota</taxon>
        <taxon>Neoptera</taxon>
        <taxon>Paraneoptera</taxon>
        <taxon>Psocodea</taxon>
        <taxon>Troctomorpha</taxon>
        <taxon>Phthiraptera</taxon>
        <taxon>Amblycera</taxon>
        <taxon>Menoponidae</taxon>
        <taxon>Menopon</taxon>
    </lineage>
</organism>
<reference evidence="5" key="1">
    <citation type="journal article" date="2024" name="Gigascience">
        <title>Chromosome-level genome of the poultry shaft louse Menopon gallinae provides insight into the host-switching and adaptive evolution of parasitic lice.</title>
        <authorList>
            <person name="Xu Y."/>
            <person name="Ma L."/>
            <person name="Liu S."/>
            <person name="Liang Y."/>
            <person name="Liu Q."/>
            <person name="He Z."/>
            <person name="Tian L."/>
            <person name="Duan Y."/>
            <person name="Cai W."/>
            <person name="Li H."/>
            <person name="Song F."/>
        </authorList>
    </citation>
    <scope>NUCLEOTIDE SEQUENCE</scope>
    <source>
        <strain evidence="5">Cailab_2023a</strain>
    </source>
</reference>
<dbReference type="SUPFAM" id="SSF51430">
    <property type="entry name" value="NAD(P)-linked oxidoreductase"/>
    <property type="match status" value="1"/>
</dbReference>
<dbReference type="PANTHER" id="PTHR11732">
    <property type="entry name" value="ALDO/KETO REDUCTASE"/>
    <property type="match status" value="1"/>
</dbReference>
<dbReference type="AlphaFoldDB" id="A0AAW2HI98"/>
<evidence type="ECO:0000256" key="2">
    <source>
        <dbReference type="PIRSR" id="PIRSR000097-2"/>
    </source>
</evidence>
<feature type="domain" description="NADP-dependent oxidoreductase" evidence="4">
    <location>
        <begin position="19"/>
        <end position="309"/>
    </location>
</feature>
<dbReference type="InterPro" id="IPR023210">
    <property type="entry name" value="NADP_OxRdtase_dom"/>
</dbReference>
<feature type="site" description="Lowers pKa of active site Tyr" evidence="3">
    <location>
        <position position="80"/>
    </location>
</feature>
<dbReference type="PIRSF" id="PIRSF000097">
    <property type="entry name" value="AKR"/>
    <property type="match status" value="1"/>
</dbReference>
<dbReference type="GO" id="GO:0016491">
    <property type="term" value="F:oxidoreductase activity"/>
    <property type="evidence" value="ECO:0007669"/>
    <property type="project" value="InterPro"/>
</dbReference>
<protein>
    <recommendedName>
        <fullName evidence="4">NADP-dependent oxidoreductase domain-containing protein</fullName>
    </recommendedName>
</protein>
<dbReference type="InterPro" id="IPR036812">
    <property type="entry name" value="NAD(P)_OxRdtase_dom_sf"/>
</dbReference>
<evidence type="ECO:0000256" key="1">
    <source>
        <dbReference type="PIRSR" id="PIRSR000097-1"/>
    </source>
</evidence>
<proteinExistence type="predicted"/>
<sequence length="333" mass="37529">MAAVPKITLNNGKQMPVLGLGTYTASPQEMMKIVKAAIDCGYRHFDTAFLYQTEKYLGQAVRDKIAEGVIKREDVFIVSKLWCTYHRPDLVIEGCKKTLENLGLDYVDLFLIHWPSSFQPVDEIKGYKEPGEGVSILDCPQFFPLGENNEIIPGETDFVETWKSMEKCVDMGMAASIGISNFNSEQIDRLLKSARIKPVTNQVEVNPYLNQKKLIDFCAKRDIWITAYGPLGLQIPMNDSGIPRLVENPKIVALAKEVNKTPAQVILRYLIQSKTIPIPKTSNVARLSENISVFDFTLNDAQMAIMDSLDCNRRLCVIPGTQKHKNYPFSIDF</sequence>
<dbReference type="InterPro" id="IPR020471">
    <property type="entry name" value="AKR"/>
</dbReference>
<dbReference type="PROSITE" id="PS00063">
    <property type="entry name" value="ALDOKETO_REDUCTASE_3"/>
    <property type="match status" value="1"/>
</dbReference>
<accession>A0AAW2HI98</accession>
<dbReference type="InterPro" id="IPR018170">
    <property type="entry name" value="Aldo/ket_reductase_CS"/>
</dbReference>
<feature type="active site" description="Proton donor" evidence="1">
    <location>
        <position position="51"/>
    </location>
</feature>
<evidence type="ECO:0000313" key="5">
    <source>
        <dbReference type="EMBL" id="KAL0269581.1"/>
    </source>
</evidence>